<dbReference type="PANTHER" id="PTHR48475">
    <property type="entry name" value="RIBONUCLEASE H"/>
    <property type="match status" value="1"/>
</dbReference>
<sequence>MTRIREQDAGQHIPAKDVKHIVRYILVSRELYKRGFVMPLLKCISREEVQYVLRKLHEGVCGMHIGKMALRARVLRAGYFWPTLEKDCNDFVQKCLSCQKHGNMQNLPTIELHVLTFP</sequence>
<accession>A0A1S3UKA6</accession>
<evidence type="ECO:0000313" key="2">
    <source>
        <dbReference type="Proteomes" id="UP000087766"/>
    </source>
</evidence>
<reference evidence="3" key="2">
    <citation type="submission" date="2025-08" db="UniProtKB">
        <authorList>
            <consortium name="RefSeq"/>
        </authorList>
    </citation>
    <scope>IDENTIFICATION</scope>
    <source>
        <tissue evidence="3">Leaf</tissue>
    </source>
</reference>
<dbReference type="Pfam" id="PF17921">
    <property type="entry name" value="Integrase_H2C2"/>
    <property type="match status" value="1"/>
</dbReference>
<gene>
    <name evidence="3" type="primary">LOC106766228</name>
</gene>
<protein>
    <submittedName>
        <fullName evidence="3">Uncharacterized protein LOC106766228</fullName>
    </submittedName>
</protein>
<evidence type="ECO:0000313" key="3">
    <source>
        <dbReference type="RefSeq" id="XP_014506461.1"/>
    </source>
</evidence>
<dbReference type="RefSeq" id="XP_014506461.1">
    <property type="nucleotide sequence ID" value="XM_014650975.1"/>
</dbReference>
<evidence type="ECO:0000259" key="1">
    <source>
        <dbReference type="Pfam" id="PF17921"/>
    </source>
</evidence>
<dbReference type="InterPro" id="IPR041588">
    <property type="entry name" value="Integrase_H2C2"/>
</dbReference>
<proteinExistence type="predicted"/>
<name>A0A1S3UKA6_VIGRR</name>
<keyword evidence="2" id="KW-1185">Reference proteome</keyword>
<organism evidence="2 3">
    <name type="scientific">Vigna radiata var. radiata</name>
    <name type="common">Mung bean</name>
    <name type="synonym">Phaseolus aureus</name>
    <dbReference type="NCBI Taxonomy" id="3916"/>
    <lineage>
        <taxon>Eukaryota</taxon>
        <taxon>Viridiplantae</taxon>
        <taxon>Streptophyta</taxon>
        <taxon>Embryophyta</taxon>
        <taxon>Tracheophyta</taxon>
        <taxon>Spermatophyta</taxon>
        <taxon>Magnoliopsida</taxon>
        <taxon>eudicotyledons</taxon>
        <taxon>Gunneridae</taxon>
        <taxon>Pentapetalae</taxon>
        <taxon>rosids</taxon>
        <taxon>fabids</taxon>
        <taxon>Fabales</taxon>
        <taxon>Fabaceae</taxon>
        <taxon>Papilionoideae</taxon>
        <taxon>50 kb inversion clade</taxon>
        <taxon>NPAAA clade</taxon>
        <taxon>indigoferoid/millettioid clade</taxon>
        <taxon>Phaseoleae</taxon>
        <taxon>Vigna</taxon>
    </lineage>
</organism>
<feature type="domain" description="Integrase zinc-binding" evidence="1">
    <location>
        <begin position="46"/>
        <end position="101"/>
    </location>
</feature>
<dbReference type="KEGG" id="vra:106766228"/>
<dbReference type="GeneID" id="106766228"/>
<dbReference type="PANTHER" id="PTHR48475:SF2">
    <property type="entry name" value="RIBONUCLEASE H"/>
    <property type="match status" value="1"/>
</dbReference>
<dbReference type="Proteomes" id="UP000087766">
    <property type="component" value="Chromosome 7"/>
</dbReference>
<dbReference type="OrthoDB" id="1430228at2759"/>
<dbReference type="Gene3D" id="1.10.340.70">
    <property type="match status" value="1"/>
</dbReference>
<reference evidence="2" key="1">
    <citation type="journal article" date="2014" name="Nat. Commun.">
        <title>Genome sequence of mungbean and insights into evolution within Vigna species.</title>
        <authorList>
            <person name="Kang Y.J."/>
            <person name="Kim S.K."/>
            <person name="Kim M.Y."/>
            <person name="Lestari P."/>
            <person name="Kim K.H."/>
            <person name="Ha B.K."/>
            <person name="Jun T.H."/>
            <person name="Hwang W.J."/>
            <person name="Lee T."/>
            <person name="Lee J."/>
            <person name="Shim S."/>
            <person name="Yoon M.Y."/>
            <person name="Jang Y.E."/>
            <person name="Han K.S."/>
            <person name="Taeprayoon P."/>
            <person name="Yoon N."/>
            <person name="Somta P."/>
            <person name="Tanya P."/>
            <person name="Kim K.S."/>
            <person name="Gwag J.G."/>
            <person name="Moon J.K."/>
            <person name="Lee Y.H."/>
            <person name="Park B.S."/>
            <person name="Bombarely A."/>
            <person name="Doyle J.J."/>
            <person name="Jackson S.A."/>
            <person name="Schafleitner R."/>
            <person name="Srinives P."/>
            <person name="Varshney R.K."/>
            <person name="Lee S.H."/>
        </authorList>
    </citation>
    <scope>NUCLEOTIDE SEQUENCE [LARGE SCALE GENOMIC DNA]</scope>
    <source>
        <strain evidence="2">cv. VC1973A</strain>
    </source>
</reference>
<dbReference type="AlphaFoldDB" id="A0A1S3UKA6"/>